<accession>A0AA42W1T8</accession>
<sequence length="175" mass="19199">MPLVLRTRPLLRLLALSGLLLTGTVHADVYGDVSSLAKSGKTAEAIAKADQYLGSNPRDPQMRFLKGVAQSQAGDLTAATATFEALIEEYPELPEPYNNLAVIYASQSQLDKARNALEMAVRNNPNYAVAHENLGDIYARLAHDAYQRSLQLHGNNRALQLKLSTLTEMLQPRAR</sequence>
<gene>
    <name evidence="3" type="ORF">N5J23_03530</name>
</gene>
<dbReference type="EMBL" id="JAOCJW010000005">
    <property type="protein sequence ID" value="MDH2004624.1"/>
    <property type="molecule type" value="Genomic_DNA"/>
</dbReference>
<dbReference type="RefSeq" id="WP_279852935.1">
    <property type="nucleotide sequence ID" value="NZ_JAOCIA010000004.1"/>
</dbReference>
<feature type="repeat" description="TPR" evidence="1">
    <location>
        <begin position="94"/>
        <end position="127"/>
    </location>
</feature>
<evidence type="ECO:0000313" key="4">
    <source>
        <dbReference type="Proteomes" id="UP001161294"/>
    </source>
</evidence>
<evidence type="ECO:0000256" key="2">
    <source>
        <dbReference type="SAM" id="SignalP"/>
    </source>
</evidence>
<feature type="signal peptide" evidence="2">
    <location>
        <begin position="1"/>
        <end position="27"/>
    </location>
</feature>
<dbReference type="InterPro" id="IPR011990">
    <property type="entry name" value="TPR-like_helical_dom_sf"/>
</dbReference>
<dbReference type="SMART" id="SM00028">
    <property type="entry name" value="TPR"/>
    <property type="match status" value="3"/>
</dbReference>
<evidence type="ECO:0000313" key="3">
    <source>
        <dbReference type="EMBL" id="MDH2004624.1"/>
    </source>
</evidence>
<keyword evidence="1" id="KW-0802">TPR repeat</keyword>
<evidence type="ECO:0000256" key="1">
    <source>
        <dbReference type="PROSITE-ProRule" id="PRU00339"/>
    </source>
</evidence>
<reference evidence="3" key="1">
    <citation type="submission" date="2022-09" db="EMBL/GenBank/DDBJ databases">
        <title>Intensive care unit water sources are persistently colonized with multi-drug resistant bacteria and are the site of extensive horizontal gene transfer of antibiotic resistance genes.</title>
        <authorList>
            <person name="Diorio-Toth L."/>
        </authorList>
    </citation>
    <scope>NUCLEOTIDE SEQUENCE</scope>
    <source>
        <strain evidence="3">GD03686</strain>
    </source>
</reference>
<dbReference type="InterPro" id="IPR019734">
    <property type="entry name" value="TPR_rpt"/>
</dbReference>
<dbReference type="SUPFAM" id="SSF48452">
    <property type="entry name" value="TPR-like"/>
    <property type="match status" value="1"/>
</dbReference>
<keyword evidence="2" id="KW-0732">Signal</keyword>
<name>A0AA42W1T8_9BURK</name>
<proteinExistence type="predicted"/>
<comment type="caution">
    <text evidence="3">The sequence shown here is derived from an EMBL/GenBank/DDBJ whole genome shotgun (WGS) entry which is preliminary data.</text>
</comment>
<dbReference type="AlphaFoldDB" id="A0AA42W1T8"/>
<protein>
    <submittedName>
        <fullName evidence="3">Tetratricopeptide repeat protein</fullName>
    </submittedName>
</protein>
<feature type="chain" id="PRO_5041431929" evidence="2">
    <location>
        <begin position="28"/>
        <end position="175"/>
    </location>
</feature>
<dbReference type="Proteomes" id="UP001161294">
    <property type="component" value="Unassembled WGS sequence"/>
</dbReference>
<dbReference type="Pfam" id="PF13432">
    <property type="entry name" value="TPR_16"/>
    <property type="match status" value="2"/>
</dbReference>
<organism evidence="3 4">
    <name type="scientific">Comamonas aquatica</name>
    <dbReference type="NCBI Taxonomy" id="225991"/>
    <lineage>
        <taxon>Bacteria</taxon>
        <taxon>Pseudomonadati</taxon>
        <taxon>Pseudomonadota</taxon>
        <taxon>Betaproteobacteria</taxon>
        <taxon>Burkholderiales</taxon>
        <taxon>Comamonadaceae</taxon>
        <taxon>Comamonas</taxon>
    </lineage>
</organism>
<dbReference type="PROSITE" id="PS50005">
    <property type="entry name" value="TPR"/>
    <property type="match status" value="1"/>
</dbReference>
<dbReference type="Gene3D" id="1.25.40.10">
    <property type="entry name" value="Tetratricopeptide repeat domain"/>
    <property type="match status" value="1"/>
</dbReference>